<gene>
    <name evidence="1" type="ORF">EB796_003412</name>
</gene>
<dbReference type="AlphaFoldDB" id="A0A7J7KKU1"/>
<reference evidence="1" key="1">
    <citation type="submission" date="2020-06" db="EMBL/GenBank/DDBJ databases">
        <title>Draft genome of Bugula neritina, a colonial animal packing powerful symbionts and potential medicines.</title>
        <authorList>
            <person name="Rayko M."/>
        </authorList>
    </citation>
    <scope>NUCLEOTIDE SEQUENCE [LARGE SCALE GENOMIC DNA]</scope>
    <source>
        <strain evidence="1">Kwan_BN1</strain>
    </source>
</reference>
<proteinExistence type="predicted"/>
<accession>A0A7J7KKU1</accession>
<evidence type="ECO:0000313" key="1">
    <source>
        <dbReference type="EMBL" id="KAF6038278.1"/>
    </source>
</evidence>
<dbReference type="EMBL" id="VXIV02000439">
    <property type="protein sequence ID" value="KAF6038278.1"/>
    <property type="molecule type" value="Genomic_DNA"/>
</dbReference>
<name>A0A7J7KKU1_BUGNE</name>
<keyword evidence="2" id="KW-1185">Reference proteome</keyword>
<evidence type="ECO:0000313" key="2">
    <source>
        <dbReference type="Proteomes" id="UP000593567"/>
    </source>
</evidence>
<organism evidence="1 2">
    <name type="scientific">Bugula neritina</name>
    <name type="common">Brown bryozoan</name>
    <name type="synonym">Sertularia neritina</name>
    <dbReference type="NCBI Taxonomy" id="10212"/>
    <lineage>
        <taxon>Eukaryota</taxon>
        <taxon>Metazoa</taxon>
        <taxon>Spiralia</taxon>
        <taxon>Lophotrochozoa</taxon>
        <taxon>Bryozoa</taxon>
        <taxon>Gymnolaemata</taxon>
        <taxon>Cheilostomatida</taxon>
        <taxon>Flustrina</taxon>
        <taxon>Buguloidea</taxon>
        <taxon>Bugulidae</taxon>
        <taxon>Bugula</taxon>
    </lineage>
</organism>
<sequence>MITLKNVVEHRFTFCCSDIVDRILDITYSVDNLILSGTNTSWISGETGEARASSSPKSSIYSVDTGLGFSVKVDTLPSNLTVRTQQDVLMFSHTCPTSGLLCVEWKNVTLYR</sequence>
<protein>
    <submittedName>
        <fullName evidence="1">Uncharacterized protein</fullName>
    </submittedName>
</protein>
<dbReference type="Proteomes" id="UP000593567">
    <property type="component" value="Unassembled WGS sequence"/>
</dbReference>
<comment type="caution">
    <text evidence="1">The sequence shown here is derived from an EMBL/GenBank/DDBJ whole genome shotgun (WGS) entry which is preliminary data.</text>
</comment>